<evidence type="ECO:0000256" key="9">
    <source>
        <dbReference type="SAM" id="Phobius"/>
    </source>
</evidence>
<dbReference type="InterPro" id="IPR001626">
    <property type="entry name" value="ABC_TroCD"/>
</dbReference>
<name>U4KT79_9MOLU</name>
<feature type="transmembrane region" description="Helical" evidence="9">
    <location>
        <begin position="61"/>
        <end position="82"/>
    </location>
</feature>
<dbReference type="CDD" id="cd06550">
    <property type="entry name" value="TM_ABC_iron-siderophores_like"/>
    <property type="match status" value="1"/>
</dbReference>
<dbReference type="PANTHER" id="PTHR30477:SF3">
    <property type="entry name" value="METAL TRANSPORT SYSTEM MEMBRANE PROTEIN CT_069-RELATED"/>
    <property type="match status" value="1"/>
</dbReference>
<feature type="transmembrane region" description="Helical" evidence="9">
    <location>
        <begin position="6"/>
        <end position="29"/>
    </location>
</feature>
<dbReference type="OrthoDB" id="9798540at2"/>
<evidence type="ECO:0000256" key="7">
    <source>
        <dbReference type="ARBA" id="ARBA00023136"/>
    </source>
</evidence>
<feature type="transmembrane region" description="Helical" evidence="9">
    <location>
        <begin position="140"/>
        <end position="158"/>
    </location>
</feature>
<accession>U4KT79</accession>
<keyword evidence="7 9" id="KW-0472">Membrane</keyword>
<evidence type="ECO:0000256" key="4">
    <source>
        <dbReference type="ARBA" id="ARBA00022475"/>
    </source>
</evidence>
<dbReference type="Gene3D" id="1.10.3470.10">
    <property type="entry name" value="ABC transporter involved in vitamin B12 uptake, BtuC"/>
    <property type="match status" value="1"/>
</dbReference>
<evidence type="ECO:0000256" key="3">
    <source>
        <dbReference type="ARBA" id="ARBA00022448"/>
    </source>
</evidence>
<dbReference type="STRING" id="61635.BN85311980"/>
<proteinExistence type="inferred from homology"/>
<feature type="transmembrane region" description="Helical" evidence="9">
    <location>
        <begin position="94"/>
        <end position="112"/>
    </location>
</feature>
<dbReference type="AlphaFoldDB" id="U4KT79"/>
<evidence type="ECO:0000256" key="8">
    <source>
        <dbReference type="RuleBase" id="RU003943"/>
    </source>
</evidence>
<evidence type="ECO:0000313" key="11">
    <source>
        <dbReference type="Proteomes" id="UP000032737"/>
    </source>
</evidence>
<evidence type="ECO:0000256" key="1">
    <source>
        <dbReference type="ARBA" id="ARBA00004651"/>
    </source>
</evidence>
<feature type="transmembrane region" description="Helical" evidence="9">
    <location>
        <begin position="226"/>
        <end position="244"/>
    </location>
</feature>
<keyword evidence="3 8" id="KW-0813">Transport</keyword>
<feature type="transmembrane region" description="Helical" evidence="9">
    <location>
        <begin position="250"/>
        <end position="267"/>
    </location>
</feature>
<sequence>MFEFSYTFRLVMIATAMIGAISGILGVFLTLSKKSLVSDALSHSALPGVVLAFIITKEASGLVFMFGAFVASVFALILIDFIKKYSPIKNDTSLALILSSFFGFGQVLLSLIRDTAGSNQARLNAFIFGQAATINQTDVFVLYGILFIVILVIVVFYRPMKLYVFDPVFYQSLGYQKKLAEVLINFLLILVVISGIQMVGVILMSALLIAPAIAARLLSNQFKNNLVLAMMIGILSAVIGTFLGQRLPTGPVIVVITSSVALMMLLFSKNGLVREIYIDFRFKKQIKVYLPLILFYETNEYSHPFVLACPTYLKQGYVIKRNDDYVVSKEGVRLIDSLMGGVS</sequence>
<gene>
    <name evidence="10" type="primary">znuB</name>
    <name evidence="10" type="ORF">BN85311980</name>
</gene>
<keyword evidence="11" id="KW-1185">Reference proteome</keyword>
<dbReference type="InterPro" id="IPR037294">
    <property type="entry name" value="ABC_BtuC-like"/>
</dbReference>
<dbReference type="Proteomes" id="UP000032737">
    <property type="component" value="Chromosome"/>
</dbReference>
<evidence type="ECO:0000256" key="6">
    <source>
        <dbReference type="ARBA" id="ARBA00022989"/>
    </source>
</evidence>
<dbReference type="GO" id="GO:0010043">
    <property type="term" value="P:response to zinc ion"/>
    <property type="evidence" value="ECO:0007669"/>
    <property type="project" value="TreeGrafter"/>
</dbReference>
<keyword evidence="5 8" id="KW-0812">Transmembrane</keyword>
<evidence type="ECO:0000256" key="5">
    <source>
        <dbReference type="ARBA" id="ARBA00022692"/>
    </source>
</evidence>
<feature type="transmembrane region" description="Helical" evidence="9">
    <location>
        <begin position="179"/>
        <end position="196"/>
    </location>
</feature>
<dbReference type="GO" id="GO:0043190">
    <property type="term" value="C:ATP-binding cassette (ABC) transporter complex"/>
    <property type="evidence" value="ECO:0007669"/>
    <property type="project" value="InterPro"/>
</dbReference>
<keyword evidence="4" id="KW-1003">Cell membrane</keyword>
<dbReference type="SUPFAM" id="SSF81345">
    <property type="entry name" value="ABC transporter involved in vitamin B12 uptake, BtuC"/>
    <property type="match status" value="1"/>
</dbReference>
<evidence type="ECO:0000256" key="2">
    <source>
        <dbReference type="ARBA" id="ARBA00008034"/>
    </source>
</evidence>
<dbReference type="PANTHER" id="PTHR30477">
    <property type="entry name" value="ABC-TRANSPORTER METAL-BINDING PROTEIN"/>
    <property type="match status" value="1"/>
</dbReference>
<evidence type="ECO:0000313" key="10">
    <source>
        <dbReference type="EMBL" id="CCV66219.1"/>
    </source>
</evidence>
<dbReference type="EMBL" id="FO681348">
    <property type="protein sequence ID" value="CCV66219.1"/>
    <property type="molecule type" value="Genomic_DNA"/>
</dbReference>
<dbReference type="GO" id="GO:0055085">
    <property type="term" value="P:transmembrane transport"/>
    <property type="evidence" value="ECO:0007669"/>
    <property type="project" value="InterPro"/>
</dbReference>
<comment type="similarity">
    <text evidence="2 8">Belongs to the ABC-3 integral membrane protein family.</text>
</comment>
<dbReference type="HOGENOM" id="CLU_028808_0_0_14"/>
<dbReference type="Pfam" id="PF00950">
    <property type="entry name" value="ABC-3"/>
    <property type="match status" value="1"/>
</dbReference>
<reference evidence="10 11" key="1">
    <citation type="journal article" date="2013" name="J. Mol. Microbiol. Biotechnol.">
        <title>Analysis of the Complete Genomes of Acholeplasma brassicae , A. palmae and A. laidlawii and Their Comparison to the Obligate Parasites from ' Candidatus Phytoplasma'.</title>
        <authorList>
            <person name="Kube M."/>
            <person name="Siewert C."/>
            <person name="Migdoll A.M."/>
            <person name="Duduk B."/>
            <person name="Holz S."/>
            <person name="Rabus R."/>
            <person name="Seemuller E."/>
            <person name="Mitrovic J."/>
            <person name="Muller I."/>
            <person name="Buttner C."/>
            <person name="Reinhardt R."/>
        </authorList>
    </citation>
    <scope>NUCLEOTIDE SEQUENCE [LARGE SCALE GENOMIC DNA]</scope>
    <source>
        <strain evidence="11">0502</strain>
    </source>
</reference>
<protein>
    <submittedName>
        <fullName evidence="10">ABC-type Mn2+/Zn2+ transport systems, permease component</fullName>
    </submittedName>
</protein>
<keyword evidence="6 9" id="KW-1133">Transmembrane helix</keyword>
<comment type="subcellular location">
    <subcellularLocation>
        <location evidence="1 8">Cell membrane</location>
        <topology evidence="1 8">Multi-pass membrane protein</topology>
    </subcellularLocation>
</comment>
<organism evidence="10 11">
    <name type="scientific">Acholeplasma brassicae</name>
    <dbReference type="NCBI Taxonomy" id="61635"/>
    <lineage>
        <taxon>Bacteria</taxon>
        <taxon>Bacillati</taxon>
        <taxon>Mycoplasmatota</taxon>
        <taxon>Mollicutes</taxon>
        <taxon>Acholeplasmatales</taxon>
        <taxon>Acholeplasmataceae</taxon>
        <taxon>Acholeplasma</taxon>
    </lineage>
</organism>
<dbReference type="RefSeq" id="WP_030005079.1">
    <property type="nucleotide sequence ID" value="NC_022549.1"/>
</dbReference>
<dbReference type="KEGG" id="abra:BN85311980"/>